<evidence type="ECO:0000256" key="7">
    <source>
        <dbReference type="SAM" id="Phobius"/>
    </source>
</evidence>
<keyword evidence="10" id="KW-1185">Reference proteome</keyword>
<feature type="transmembrane region" description="Helical" evidence="7">
    <location>
        <begin position="337"/>
        <end position="357"/>
    </location>
</feature>
<dbReference type="AlphaFoldDB" id="A0A4R5DEL8"/>
<comment type="caution">
    <text evidence="9">The sequence shown here is derived from an EMBL/GenBank/DDBJ whole genome shotgun (WGS) entry which is preliminary data.</text>
</comment>
<dbReference type="GO" id="GO:0003954">
    <property type="term" value="F:NADH dehydrogenase activity"/>
    <property type="evidence" value="ECO:0007669"/>
    <property type="project" value="TreeGrafter"/>
</dbReference>
<feature type="transmembrane region" description="Helical" evidence="7">
    <location>
        <begin position="119"/>
        <end position="137"/>
    </location>
</feature>
<dbReference type="EMBL" id="SMFL01000009">
    <property type="protein sequence ID" value="TDE12316.1"/>
    <property type="molecule type" value="Genomic_DNA"/>
</dbReference>
<evidence type="ECO:0000313" key="9">
    <source>
        <dbReference type="EMBL" id="TDE12316.1"/>
    </source>
</evidence>
<dbReference type="PANTHER" id="PTHR43507">
    <property type="entry name" value="NADH-UBIQUINONE OXIDOREDUCTASE CHAIN 4"/>
    <property type="match status" value="1"/>
</dbReference>
<keyword evidence="5 7" id="KW-0472">Membrane</keyword>
<feature type="transmembrane region" description="Helical" evidence="7">
    <location>
        <begin position="525"/>
        <end position="545"/>
    </location>
</feature>
<dbReference type="GO" id="GO:0016020">
    <property type="term" value="C:membrane"/>
    <property type="evidence" value="ECO:0007669"/>
    <property type="project" value="UniProtKB-SubCell"/>
</dbReference>
<feature type="transmembrane region" description="Helical" evidence="7">
    <location>
        <begin position="92"/>
        <end position="112"/>
    </location>
</feature>
<dbReference type="PANTHER" id="PTHR43507:SF1">
    <property type="entry name" value="NADH-UBIQUINONE OXIDOREDUCTASE CHAIN 4"/>
    <property type="match status" value="1"/>
</dbReference>
<evidence type="ECO:0000256" key="4">
    <source>
        <dbReference type="ARBA" id="ARBA00022989"/>
    </source>
</evidence>
<dbReference type="RefSeq" id="WP_131960384.1">
    <property type="nucleotide sequence ID" value="NZ_SMFL01000009.1"/>
</dbReference>
<sequence length="560" mass="61732">MIDHILTLLIAIPLLGALAVAVWPGERPENYRMIALVALLLEILVAISMYAFFDKQQSGFQLGESVDWITLPIGSLGIVSIDYALAVDGISFPLVLLAVIVLFVGVISSWNIGKRTRGYFALYLLLTGSVIGCFLAQDFFLFYLFFEFMLLPMYFLIGLWGGPRREYAALKFFVYTFLGSLLILIVMICLYLSAIDPVETARVVGVLGLEDIATKDIILQLQQWLAEGKIAPEQLVHTFRFAYLADAGNYIPGSVLSVASDFYILDIPVRLLAFWFLFIGFAVKLPVVPVHTWLPDAHVEAPTPISVVLAGILLKIGGYGFIRIVDGFFPVEAQYSIIPLAVLGMISIVYGGFNALGQSDLKKMIAYSSVSHMGFVLLGIAAFTAEGINGAIYQMVSHGVLSAMLFLLAGVVYDRTHDRKIENYRGLISVMPRYTVLTGIAFFASLGLPGFSGFVGELFTLMGAFQSDNLPVWIPALSTLGIVLAAAYFLWTYQRMFFGSFWYKNDNATHTTTHILTDLTSRETWLLVPLAILTLLLGILPGLLFDITGPTVQAWIEGLR</sequence>
<dbReference type="PRINTS" id="PR01437">
    <property type="entry name" value="NUOXDRDTASE4"/>
</dbReference>
<dbReference type="InterPro" id="IPR003918">
    <property type="entry name" value="NADH_UbQ_OxRdtase"/>
</dbReference>
<dbReference type="Pfam" id="PF00361">
    <property type="entry name" value="Proton_antipo_M"/>
    <property type="match status" value="2"/>
</dbReference>
<feature type="transmembrane region" description="Helical" evidence="7">
    <location>
        <begin position="364"/>
        <end position="385"/>
    </location>
</feature>
<keyword evidence="4 7" id="KW-1133">Transmembrane helix</keyword>
<dbReference type="NCBIfam" id="TIGR01972">
    <property type="entry name" value="NDH_I_M"/>
    <property type="match status" value="1"/>
</dbReference>
<protein>
    <submittedName>
        <fullName evidence="9">NADH-quinone oxidoreductase subunit M</fullName>
    </submittedName>
</protein>
<feature type="transmembrane region" description="Helical" evidence="7">
    <location>
        <begin position="31"/>
        <end position="53"/>
    </location>
</feature>
<feature type="transmembrane region" description="Helical" evidence="7">
    <location>
        <begin position="172"/>
        <end position="194"/>
    </location>
</feature>
<evidence type="ECO:0000259" key="8">
    <source>
        <dbReference type="Pfam" id="PF00361"/>
    </source>
</evidence>
<proteinExistence type="inferred from homology"/>
<name>A0A4R5DEL8_9BACT</name>
<evidence type="ECO:0000256" key="6">
    <source>
        <dbReference type="RuleBase" id="RU000320"/>
    </source>
</evidence>
<evidence type="ECO:0000256" key="3">
    <source>
        <dbReference type="ARBA" id="ARBA00022692"/>
    </source>
</evidence>
<comment type="similarity">
    <text evidence="2">Belongs to the complex I subunit 4 family.</text>
</comment>
<dbReference type="GO" id="GO:0015990">
    <property type="term" value="P:electron transport coupled proton transport"/>
    <property type="evidence" value="ECO:0007669"/>
    <property type="project" value="TreeGrafter"/>
</dbReference>
<dbReference type="GO" id="GO:0048039">
    <property type="term" value="F:ubiquinone binding"/>
    <property type="evidence" value="ECO:0007669"/>
    <property type="project" value="TreeGrafter"/>
</dbReference>
<feature type="transmembrane region" description="Helical" evidence="7">
    <location>
        <begin position="472"/>
        <end position="491"/>
    </location>
</feature>
<evidence type="ECO:0000256" key="1">
    <source>
        <dbReference type="ARBA" id="ARBA00004127"/>
    </source>
</evidence>
<feature type="transmembrane region" description="Helical" evidence="7">
    <location>
        <begin position="272"/>
        <end position="294"/>
    </location>
</feature>
<feature type="transmembrane region" description="Helical" evidence="7">
    <location>
        <begin position="306"/>
        <end position="325"/>
    </location>
</feature>
<keyword evidence="3 6" id="KW-0812">Transmembrane</keyword>
<organism evidence="9 10">
    <name type="scientific">Dyadobacter psychrotolerans</name>
    <dbReference type="NCBI Taxonomy" id="2541721"/>
    <lineage>
        <taxon>Bacteria</taxon>
        <taxon>Pseudomonadati</taxon>
        <taxon>Bacteroidota</taxon>
        <taxon>Cytophagia</taxon>
        <taxon>Cytophagales</taxon>
        <taxon>Spirosomataceae</taxon>
        <taxon>Dyadobacter</taxon>
    </lineage>
</organism>
<gene>
    <name evidence="9" type="ORF">E0F88_21670</name>
</gene>
<dbReference type="GO" id="GO:0012505">
    <property type="term" value="C:endomembrane system"/>
    <property type="evidence" value="ECO:0007669"/>
    <property type="project" value="UniProtKB-SubCell"/>
</dbReference>
<feature type="domain" description="NADH:quinone oxidoreductase/Mrp antiporter transmembrane" evidence="8">
    <location>
        <begin position="268"/>
        <end position="473"/>
    </location>
</feature>
<dbReference type="InterPro" id="IPR001750">
    <property type="entry name" value="ND/Mrp_TM"/>
</dbReference>
<dbReference type="Proteomes" id="UP000294850">
    <property type="component" value="Unassembled WGS sequence"/>
</dbReference>
<dbReference type="GO" id="GO:0008137">
    <property type="term" value="F:NADH dehydrogenase (ubiquinone) activity"/>
    <property type="evidence" value="ECO:0007669"/>
    <property type="project" value="InterPro"/>
</dbReference>
<dbReference type="OrthoDB" id="9811718at2"/>
<dbReference type="InterPro" id="IPR010227">
    <property type="entry name" value="NADH_Q_OxRdtase_chainM/4"/>
</dbReference>
<reference evidence="9 10" key="1">
    <citation type="submission" date="2019-03" db="EMBL/GenBank/DDBJ databases">
        <title>Dyadobacter AR-3-6 sp. nov., isolated from arctic soil.</title>
        <authorList>
            <person name="Chaudhary D.K."/>
        </authorList>
    </citation>
    <scope>NUCLEOTIDE SEQUENCE [LARGE SCALE GENOMIC DNA]</scope>
    <source>
        <strain evidence="9 10">AR-3-6</strain>
    </source>
</reference>
<feature type="transmembrane region" description="Helical" evidence="7">
    <location>
        <begin position="434"/>
        <end position="452"/>
    </location>
</feature>
<comment type="subcellular location">
    <subcellularLocation>
        <location evidence="1">Endomembrane system</location>
        <topology evidence="1">Multi-pass membrane protein</topology>
    </subcellularLocation>
    <subcellularLocation>
        <location evidence="6">Membrane</location>
        <topology evidence="6">Multi-pass membrane protein</topology>
    </subcellularLocation>
</comment>
<feature type="transmembrane region" description="Helical" evidence="7">
    <location>
        <begin position="391"/>
        <end position="413"/>
    </location>
</feature>
<dbReference type="GO" id="GO:0042773">
    <property type="term" value="P:ATP synthesis coupled electron transport"/>
    <property type="evidence" value="ECO:0007669"/>
    <property type="project" value="InterPro"/>
</dbReference>
<accession>A0A4R5DEL8</accession>
<feature type="transmembrane region" description="Helical" evidence="7">
    <location>
        <begin position="143"/>
        <end position="160"/>
    </location>
</feature>
<evidence type="ECO:0000256" key="2">
    <source>
        <dbReference type="ARBA" id="ARBA00009025"/>
    </source>
</evidence>
<feature type="domain" description="NADH:quinone oxidoreductase/Mrp antiporter transmembrane" evidence="8">
    <location>
        <begin position="136"/>
        <end position="192"/>
    </location>
</feature>
<evidence type="ECO:0000256" key="5">
    <source>
        <dbReference type="ARBA" id="ARBA00023136"/>
    </source>
</evidence>
<evidence type="ECO:0000313" key="10">
    <source>
        <dbReference type="Proteomes" id="UP000294850"/>
    </source>
</evidence>